<protein>
    <submittedName>
        <fullName evidence="7">Redoxin domain-containing protein</fullName>
    </submittedName>
</protein>
<evidence type="ECO:0000256" key="5">
    <source>
        <dbReference type="SAM" id="Coils"/>
    </source>
</evidence>
<keyword evidence="3" id="KW-1015">Disulfide bond</keyword>
<dbReference type="GO" id="GO:0016209">
    <property type="term" value="F:antioxidant activity"/>
    <property type="evidence" value="ECO:0007669"/>
    <property type="project" value="InterPro"/>
</dbReference>
<reference evidence="7 8" key="1">
    <citation type="submission" date="2021-05" db="EMBL/GenBank/DDBJ databases">
        <title>Comparative genomic studies on the polysaccharide-degrading batcterial strains of the Flammeovirga genus.</title>
        <authorList>
            <person name="Zewei F."/>
            <person name="Zheng Z."/>
            <person name="Yu L."/>
            <person name="Ruyue G."/>
            <person name="Yanhong M."/>
            <person name="Yuanyuan C."/>
            <person name="Jingyan G."/>
            <person name="Wenjun H."/>
        </authorList>
    </citation>
    <scope>NUCLEOTIDE SEQUENCE [LARGE SCALE GENOMIC DNA]</scope>
    <source>
        <strain evidence="7 8">NBRC:100898</strain>
    </source>
</reference>
<feature type="domain" description="Thioredoxin" evidence="6">
    <location>
        <begin position="235"/>
        <end position="370"/>
    </location>
</feature>
<dbReference type="GO" id="GO:0017004">
    <property type="term" value="P:cytochrome complex assembly"/>
    <property type="evidence" value="ECO:0007669"/>
    <property type="project" value="UniProtKB-KW"/>
</dbReference>
<evidence type="ECO:0000313" key="7">
    <source>
        <dbReference type="EMBL" id="QWG02743.1"/>
    </source>
</evidence>
<proteinExistence type="predicted"/>
<evidence type="ECO:0000256" key="3">
    <source>
        <dbReference type="ARBA" id="ARBA00023157"/>
    </source>
</evidence>
<evidence type="ECO:0000256" key="4">
    <source>
        <dbReference type="ARBA" id="ARBA00023284"/>
    </source>
</evidence>
<dbReference type="Proteomes" id="UP000678679">
    <property type="component" value="Chromosome 1"/>
</dbReference>
<keyword evidence="4" id="KW-0676">Redox-active center</keyword>
<evidence type="ECO:0000313" key="8">
    <source>
        <dbReference type="Proteomes" id="UP000678679"/>
    </source>
</evidence>
<dbReference type="EMBL" id="CP076132">
    <property type="protein sequence ID" value="QWG02743.1"/>
    <property type="molecule type" value="Genomic_DNA"/>
</dbReference>
<keyword evidence="8" id="KW-1185">Reference proteome</keyword>
<keyword evidence="2" id="KW-0201">Cytochrome c-type biogenesis</keyword>
<dbReference type="AlphaFoldDB" id="A0AAX1N588"/>
<dbReference type="Gene3D" id="3.40.30.10">
    <property type="entry name" value="Glutaredoxin"/>
    <property type="match status" value="1"/>
</dbReference>
<keyword evidence="5" id="KW-0175">Coiled coil</keyword>
<evidence type="ECO:0000256" key="2">
    <source>
        <dbReference type="ARBA" id="ARBA00022748"/>
    </source>
</evidence>
<dbReference type="Pfam" id="PF00578">
    <property type="entry name" value="AhpC-TSA"/>
    <property type="match status" value="1"/>
</dbReference>
<comment type="subcellular location">
    <subcellularLocation>
        <location evidence="1">Cell envelope</location>
    </subcellularLocation>
</comment>
<organism evidence="7 8">
    <name type="scientific">Flammeovirga yaeyamensis</name>
    <dbReference type="NCBI Taxonomy" id="367791"/>
    <lineage>
        <taxon>Bacteria</taxon>
        <taxon>Pseudomonadati</taxon>
        <taxon>Bacteroidota</taxon>
        <taxon>Cytophagia</taxon>
        <taxon>Cytophagales</taxon>
        <taxon>Flammeovirgaceae</taxon>
        <taxon>Flammeovirga</taxon>
    </lineage>
</organism>
<dbReference type="InterPro" id="IPR050553">
    <property type="entry name" value="Thioredoxin_ResA/DsbE_sf"/>
</dbReference>
<dbReference type="InterPro" id="IPR000866">
    <property type="entry name" value="AhpC/TSA"/>
</dbReference>
<feature type="coiled-coil region" evidence="5">
    <location>
        <begin position="153"/>
        <end position="215"/>
    </location>
</feature>
<dbReference type="InterPro" id="IPR013766">
    <property type="entry name" value="Thioredoxin_domain"/>
</dbReference>
<evidence type="ECO:0000259" key="6">
    <source>
        <dbReference type="PROSITE" id="PS51352"/>
    </source>
</evidence>
<dbReference type="KEGG" id="fya:KMW28_03970"/>
<dbReference type="GO" id="GO:0016491">
    <property type="term" value="F:oxidoreductase activity"/>
    <property type="evidence" value="ECO:0007669"/>
    <property type="project" value="InterPro"/>
</dbReference>
<accession>A0AAX1N588</accession>
<dbReference type="InterPro" id="IPR025380">
    <property type="entry name" value="DUF4369"/>
</dbReference>
<evidence type="ECO:0000256" key="1">
    <source>
        <dbReference type="ARBA" id="ARBA00004196"/>
    </source>
</evidence>
<dbReference type="RefSeq" id="WP_169667140.1">
    <property type="nucleotide sequence ID" value="NZ_CP076132.1"/>
</dbReference>
<dbReference type="PANTHER" id="PTHR42852:SF6">
    <property type="entry name" value="THIOL:DISULFIDE INTERCHANGE PROTEIN DSBE"/>
    <property type="match status" value="1"/>
</dbReference>
<dbReference type="SUPFAM" id="SSF52833">
    <property type="entry name" value="Thioredoxin-like"/>
    <property type="match status" value="1"/>
</dbReference>
<name>A0AAX1N588_9BACT</name>
<dbReference type="GO" id="GO:0030313">
    <property type="term" value="C:cell envelope"/>
    <property type="evidence" value="ECO:0007669"/>
    <property type="project" value="UniProtKB-SubCell"/>
</dbReference>
<gene>
    <name evidence="7" type="ORF">KMW28_03970</name>
</gene>
<dbReference type="PANTHER" id="PTHR42852">
    <property type="entry name" value="THIOL:DISULFIDE INTERCHANGE PROTEIN DSBE"/>
    <property type="match status" value="1"/>
</dbReference>
<dbReference type="Pfam" id="PF14289">
    <property type="entry name" value="DUF4369"/>
    <property type="match status" value="1"/>
</dbReference>
<dbReference type="CDD" id="cd02966">
    <property type="entry name" value="TlpA_like_family"/>
    <property type="match status" value="1"/>
</dbReference>
<dbReference type="PROSITE" id="PS51352">
    <property type="entry name" value="THIOREDOXIN_2"/>
    <property type="match status" value="1"/>
</dbReference>
<sequence>MKTIQHILIFIAAFFIISCDKTSSNSQESAVNFPAEVTISGSIETAKEGDKVTLFAFEKTGKKDVATAVVEKGGAFNLKYTVNQVGLYTLNIGNTLEDILVIEGKDLTVKSAAHGLEVHGSKENELLHKLKVQFDDFVNQESLLNQEYVTADNDKAKEAVVKKIKELQDKREAKLYQSLKEIDGAYITLIVLNYIQNKDKHLNEIIASVERLNERFPDDELVDEVYNVYMTLKKTSVGQLATDINLKDVDGKSIALSSLKGKYVMVDFWASWCMPCRMENPNVLKAYNKYKSKGFEVYGISLDQQTDKWKEAIKKDGITWLQVHDTENVAAEAYGVQSIPFTLLLDKEGKIIAKNLRGDALEKKLAELLD</sequence>
<dbReference type="PROSITE" id="PS51257">
    <property type="entry name" value="PROKAR_LIPOPROTEIN"/>
    <property type="match status" value="1"/>
</dbReference>
<dbReference type="InterPro" id="IPR036249">
    <property type="entry name" value="Thioredoxin-like_sf"/>
</dbReference>